<dbReference type="RefSeq" id="WP_048709792.1">
    <property type="nucleotide sequence ID" value="NZ_CP014646.1"/>
</dbReference>
<feature type="compositionally biased region" description="Low complexity" evidence="1">
    <location>
        <begin position="319"/>
        <end position="334"/>
    </location>
</feature>
<feature type="compositionally biased region" description="Polar residues" evidence="1">
    <location>
        <begin position="523"/>
        <end position="536"/>
    </location>
</feature>
<dbReference type="AlphaFoldDB" id="A0A127K363"/>
<proteinExistence type="predicted"/>
<feature type="region of interest" description="Disordered" evidence="1">
    <location>
        <begin position="315"/>
        <end position="344"/>
    </location>
</feature>
<reference evidence="3" key="1">
    <citation type="submission" date="2016-03" db="EMBL/GenBank/DDBJ databases">
        <authorList>
            <person name="Ma C."/>
            <person name="Zhou S."/>
            <person name="Yang G."/>
        </authorList>
    </citation>
    <scope>NUCLEOTIDE SEQUENCE [LARGE SCALE GENOMIC DNA]</scope>
    <source>
        <strain evidence="3">SgZ-1</strain>
    </source>
</reference>
<evidence type="ECO:0000256" key="1">
    <source>
        <dbReference type="SAM" id="MobiDB-lite"/>
    </source>
</evidence>
<evidence type="ECO:0000313" key="3">
    <source>
        <dbReference type="Proteomes" id="UP000036902"/>
    </source>
</evidence>
<organism evidence="2 3">
    <name type="scientific">Thauera humireducens</name>
    <dbReference type="NCBI Taxonomy" id="1134435"/>
    <lineage>
        <taxon>Bacteria</taxon>
        <taxon>Pseudomonadati</taxon>
        <taxon>Pseudomonadota</taxon>
        <taxon>Betaproteobacteria</taxon>
        <taxon>Rhodocyclales</taxon>
        <taxon>Zoogloeaceae</taxon>
        <taxon>Thauera</taxon>
    </lineage>
</organism>
<gene>
    <name evidence="2" type="ORF">AC731_005270</name>
</gene>
<sequence length="567" mass="58285">MADLFDELQIDSAGSDGPRQANADLFDELGIQPPKNKGISGHARDLGLSALKGAIAVPEAIVGLADIPTGGRVGKFLENEGGSFGFRPKEAKEILSDLHTDQFKEQQRQFQEADGVLDKTSVALQNPSLIASAVTESIAPMLAGGVAARGVMGATRLGQMGAKGAAAAGAIGEGTMMAGSQAEAIRQETDDGLLTPTQAGAAVATGALGTLFGYLGGRVAQRFGLGDVDTMIAQGAKPQAVAGEIAKLPAKSIPRQVVEGAISEGFLEELPQSISEQIIQNLALDKPWSEGVEDAAVMGTLAGMAMGGGASLYSGMTRPAQQADGAPPAAGNEPPASPQGFTPTAERPVIDEAALGRAGVFPPAPAPIINERALETVTPSQQMGLDPAAGPMSAAAALAVDTGASATMQQAAQAVDPETGEILRAGAKVAEQKQAIDTPEQMRERLAFIEQQARTNGGWDRRAIEERDRLQAELAKVEPVADQNTIKSDPLAAAGVEPAAQASDQNQTAADETPSAEQFDVSGRTSEQLQYLSASGQPGWKEAATAEIQRRDAQQPAATPAPSAEKA</sequence>
<dbReference type="Proteomes" id="UP000036902">
    <property type="component" value="Chromosome"/>
</dbReference>
<evidence type="ECO:0000313" key="2">
    <source>
        <dbReference type="EMBL" id="AMO36395.1"/>
    </source>
</evidence>
<feature type="compositionally biased region" description="Low complexity" evidence="1">
    <location>
        <begin position="554"/>
        <end position="567"/>
    </location>
</feature>
<accession>A0A127K363</accession>
<protein>
    <submittedName>
        <fullName evidence="2">Uncharacterized protein</fullName>
    </submittedName>
</protein>
<dbReference type="KEGG" id="thu:AC731_005270"/>
<dbReference type="EMBL" id="CP014646">
    <property type="protein sequence ID" value="AMO36395.1"/>
    <property type="molecule type" value="Genomic_DNA"/>
</dbReference>
<feature type="region of interest" description="Disordered" evidence="1">
    <location>
        <begin position="1"/>
        <end position="22"/>
    </location>
</feature>
<feature type="region of interest" description="Disordered" evidence="1">
    <location>
        <begin position="496"/>
        <end position="567"/>
    </location>
</feature>
<name>A0A127K363_9RHOO</name>
<keyword evidence="3" id="KW-1185">Reference proteome</keyword>